<feature type="transmembrane region" description="Helical" evidence="6">
    <location>
        <begin position="153"/>
        <end position="173"/>
    </location>
</feature>
<feature type="transmembrane region" description="Helical" evidence="6">
    <location>
        <begin position="225"/>
        <end position="244"/>
    </location>
</feature>
<dbReference type="AlphaFoldDB" id="A0A6G1G424"/>
<evidence type="ECO:0000313" key="8">
    <source>
        <dbReference type="EMBL" id="KAF1812768.1"/>
    </source>
</evidence>
<evidence type="ECO:0000313" key="9">
    <source>
        <dbReference type="Proteomes" id="UP000504638"/>
    </source>
</evidence>
<feature type="transmembrane region" description="Helical" evidence="6">
    <location>
        <begin position="7"/>
        <end position="23"/>
    </location>
</feature>
<dbReference type="Proteomes" id="UP000504638">
    <property type="component" value="Unplaced"/>
</dbReference>
<reference evidence="10" key="3">
    <citation type="submission" date="2025-04" db="UniProtKB">
        <authorList>
            <consortium name="RefSeq"/>
        </authorList>
    </citation>
    <scope>IDENTIFICATION</scope>
    <source>
        <strain evidence="10">CBS 781.70</strain>
    </source>
</reference>
<feature type="transmembrane region" description="Helical" evidence="6">
    <location>
        <begin position="302"/>
        <end position="323"/>
    </location>
</feature>
<dbReference type="EMBL" id="ML975156">
    <property type="protein sequence ID" value="KAF1812768.1"/>
    <property type="molecule type" value="Genomic_DNA"/>
</dbReference>
<keyword evidence="4 6" id="KW-1133">Transmembrane helix</keyword>
<proteinExistence type="predicted"/>
<comment type="subcellular location">
    <subcellularLocation>
        <location evidence="1">Membrane</location>
        <topology evidence="1">Multi-pass membrane protein</topology>
    </subcellularLocation>
</comment>
<dbReference type="InterPro" id="IPR020846">
    <property type="entry name" value="MFS_dom"/>
</dbReference>
<dbReference type="Gene3D" id="1.20.1250.20">
    <property type="entry name" value="MFS general substrate transporter like domains"/>
    <property type="match status" value="2"/>
</dbReference>
<evidence type="ECO:0000256" key="5">
    <source>
        <dbReference type="ARBA" id="ARBA00023136"/>
    </source>
</evidence>
<keyword evidence="3 6" id="KW-0812">Transmembrane</keyword>
<dbReference type="InterPro" id="IPR036259">
    <property type="entry name" value="MFS_trans_sf"/>
</dbReference>
<organism evidence="8">
    <name type="scientific">Eremomyces bilateralis CBS 781.70</name>
    <dbReference type="NCBI Taxonomy" id="1392243"/>
    <lineage>
        <taxon>Eukaryota</taxon>
        <taxon>Fungi</taxon>
        <taxon>Dikarya</taxon>
        <taxon>Ascomycota</taxon>
        <taxon>Pezizomycotina</taxon>
        <taxon>Dothideomycetes</taxon>
        <taxon>Dothideomycetes incertae sedis</taxon>
        <taxon>Eremomycetales</taxon>
        <taxon>Eremomycetaceae</taxon>
        <taxon>Eremomyces</taxon>
    </lineage>
</organism>
<sequence>MSQSFQFGYLSDVFVISLASAVLGDINNDIGPSTAYSWMATAQIISAAVLSPLVGRLGDIFGRKTFLLLGNTIGAVGCAVAATAHEVSTIIVASIFIGFGAAMHQLAWSCLAEVVPRSQRAFALGLFQVSLTPASLFAAVIGKSLVVHASWRYCYWIPFALDIAGLVLIVLFYHPINQFYNPERKTKFQQFKELDWIGLFLFAAGLTLFLLGITFGGSEFPWKSAGPICMIVLGFLTLVALGFYEAHASLEYALFPPVVLGNIRGCTMVLLTTALAGMLYYSTILLWPMMVEKLFAKDQIQVGWYCTALGAGGVLASPICGWAFRKWGKFARYQFTLYAMLLTACCGAQAHVGINTNISCTVLTVLLGMGLTGATLCSTTMVQLGQKHEYIGIATAMAITARSIGGCLATTIYTSIIENKIGHNLVPGIAKALLGAGLSQAELPEAIEAIVEKNAAILRTLPQSVVDAGLIAMKMAYINAFKLVYYVSITFGILGCLAAFSTAEVGHLMTEKVDIKLREGLAAKDRDTDEKK</sequence>
<name>A0A6G1G424_9PEZI</name>
<feature type="transmembrane region" description="Helical" evidence="6">
    <location>
        <begin position="265"/>
        <end position="290"/>
    </location>
</feature>
<feature type="transmembrane region" description="Helical" evidence="6">
    <location>
        <begin position="194"/>
        <end position="213"/>
    </location>
</feature>
<protein>
    <submittedName>
        <fullName evidence="8 10">Trichothecene efflux pump</fullName>
    </submittedName>
</protein>
<reference evidence="10" key="2">
    <citation type="submission" date="2020-04" db="EMBL/GenBank/DDBJ databases">
        <authorList>
            <consortium name="NCBI Genome Project"/>
        </authorList>
    </citation>
    <scope>NUCLEOTIDE SEQUENCE</scope>
    <source>
        <strain evidence="10">CBS 781.70</strain>
    </source>
</reference>
<dbReference type="GeneID" id="54417627"/>
<gene>
    <name evidence="8 10" type="ORF">P152DRAFT_415832</name>
</gene>
<accession>A0A6G1G424</accession>
<feature type="transmembrane region" description="Helical" evidence="6">
    <location>
        <begin position="121"/>
        <end position="141"/>
    </location>
</feature>
<dbReference type="PROSITE" id="PS50850">
    <property type="entry name" value="MFS"/>
    <property type="match status" value="1"/>
</dbReference>
<feature type="transmembrane region" description="Helical" evidence="6">
    <location>
        <begin position="35"/>
        <end position="54"/>
    </location>
</feature>
<evidence type="ECO:0000256" key="3">
    <source>
        <dbReference type="ARBA" id="ARBA00022692"/>
    </source>
</evidence>
<feature type="transmembrane region" description="Helical" evidence="6">
    <location>
        <begin position="90"/>
        <end position="109"/>
    </location>
</feature>
<feature type="transmembrane region" description="Helical" evidence="6">
    <location>
        <begin position="483"/>
        <end position="503"/>
    </location>
</feature>
<evidence type="ECO:0000259" key="7">
    <source>
        <dbReference type="PROSITE" id="PS50850"/>
    </source>
</evidence>
<dbReference type="OrthoDB" id="4139357at2759"/>
<evidence type="ECO:0000256" key="6">
    <source>
        <dbReference type="SAM" id="Phobius"/>
    </source>
</evidence>
<evidence type="ECO:0000313" key="10">
    <source>
        <dbReference type="RefSeq" id="XP_033534399.1"/>
    </source>
</evidence>
<feature type="transmembrane region" description="Helical" evidence="6">
    <location>
        <begin position="358"/>
        <end position="377"/>
    </location>
</feature>
<dbReference type="PANTHER" id="PTHR23501">
    <property type="entry name" value="MAJOR FACILITATOR SUPERFAMILY"/>
    <property type="match status" value="1"/>
</dbReference>
<evidence type="ECO:0000256" key="1">
    <source>
        <dbReference type="ARBA" id="ARBA00004141"/>
    </source>
</evidence>
<dbReference type="SUPFAM" id="SSF103473">
    <property type="entry name" value="MFS general substrate transporter"/>
    <property type="match status" value="1"/>
</dbReference>
<reference evidence="8 10" key="1">
    <citation type="submission" date="2020-01" db="EMBL/GenBank/DDBJ databases">
        <authorList>
            <consortium name="DOE Joint Genome Institute"/>
            <person name="Haridas S."/>
            <person name="Albert R."/>
            <person name="Binder M."/>
            <person name="Bloem J."/>
            <person name="Labutti K."/>
            <person name="Salamov A."/>
            <person name="Andreopoulos B."/>
            <person name="Baker S.E."/>
            <person name="Barry K."/>
            <person name="Bills G."/>
            <person name="Bluhm B.H."/>
            <person name="Cannon C."/>
            <person name="Castanera R."/>
            <person name="Culley D.E."/>
            <person name="Daum C."/>
            <person name="Ezra D."/>
            <person name="Gonzalez J.B."/>
            <person name="Henrissat B."/>
            <person name="Kuo A."/>
            <person name="Liang C."/>
            <person name="Lipzen A."/>
            <person name="Lutzoni F."/>
            <person name="Magnuson J."/>
            <person name="Mondo S."/>
            <person name="Nolan M."/>
            <person name="Ohm R."/>
            <person name="Pangilinan J."/>
            <person name="Park H.-J."/>
            <person name="Ramirez L."/>
            <person name="Alfaro M."/>
            <person name="Sun H."/>
            <person name="Tritt A."/>
            <person name="Yoshinaga Y."/>
            <person name="Zwiers L.-H."/>
            <person name="Turgeon B.G."/>
            <person name="Goodwin S.B."/>
            <person name="Spatafora J.W."/>
            <person name="Crous P.W."/>
            <person name="Grigoriev I.V."/>
        </authorList>
    </citation>
    <scope>NUCLEOTIDE SEQUENCE</scope>
    <source>
        <strain evidence="8 10">CBS 781.70</strain>
    </source>
</reference>
<keyword evidence="5 6" id="KW-0472">Membrane</keyword>
<dbReference type="GO" id="GO:0022857">
    <property type="term" value="F:transmembrane transporter activity"/>
    <property type="evidence" value="ECO:0007669"/>
    <property type="project" value="InterPro"/>
</dbReference>
<evidence type="ECO:0000256" key="2">
    <source>
        <dbReference type="ARBA" id="ARBA00022448"/>
    </source>
</evidence>
<dbReference type="InterPro" id="IPR010573">
    <property type="entry name" value="MFS_Str1/Tri12-like"/>
</dbReference>
<dbReference type="Pfam" id="PF06609">
    <property type="entry name" value="TRI12"/>
    <property type="match status" value="1"/>
</dbReference>
<keyword evidence="2" id="KW-0813">Transport</keyword>
<feature type="domain" description="Major facilitator superfamily (MFS) profile" evidence="7">
    <location>
        <begin position="1"/>
        <end position="447"/>
    </location>
</feature>
<keyword evidence="9" id="KW-1185">Reference proteome</keyword>
<dbReference type="GO" id="GO:0005886">
    <property type="term" value="C:plasma membrane"/>
    <property type="evidence" value="ECO:0007669"/>
    <property type="project" value="TreeGrafter"/>
</dbReference>
<dbReference type="PANTHER" id="PTHR23501:SF109">
    <property type="entry name" value="MAJOR FACILITATOR SUPERFAMILY (MFS) PROFILE DOMAIN-CONTAINING PROTEIN-RELATED"/>
    <property type="match status" value="1"/>
</dbReference>
<evidence type="ECO:0000256" key="4">
    <source>
        <dbReference type="ARBA" id="ARBA00022989"/>
    </source>
</evidence>
<dbReference type="RefSeq" id="XP_033534399.1">
    <property type="nucleotide sequence ID" value="XM_033677057.1"/>
</dbReference>
<feature type="transmembrane region" description="Helical" evidence="6">
    <location>
        <begin position="66"/>
        <end position="84"/>
    </location>
</feature>